<reference evidence="7" key="1">
    <citation type="submission" date="2016-10" db="EMBL/GenBank/DDBJ databases">
        <authorList>
            <person name="de Groot N.N."/>
        </authorList>
    </citation>
    <scope>NUCLEOTIDE SEQUENCE</scope>
</reference>
<evidence type="ECO:0000256" key="2">
    <source>
        <dbReference type="ARBA" id="ARBA00022475"/>
    </source>
</evidence>
<evidence type="ECO:0000256" key="6">
    <source>
        <dbReference type="SAM" id="MobiDB-lite"/>
    </source>
</evidence>
<evidence type="ECO:0000256" key="3">
    <source>
        <dbReference type="ARBA" id="ARBA00022692"/>
    </source>
</evidence>
<dbReference type="GO" id="GO:0015081">
    <property type="term" value="F:sodium ion transmembrane transporter activity"/>
    <property type="evidence" value="ECO:0007669"/>
    <property type="project" value="InterPro"/>
</dbReference>
<gene>
    <name evidence="7" type="ORF">MNB_SM-6-442</name>
</gene>
<dbReference type="EMBL" id="FPHK01000103">
    <property type="protein sequence ID" value="SFV66961.1"/>
    <property type="molecule type" value="Genomic_DNA"/>
</dbReference>
<protein>
    <submittedName>
        <fullName evidence="7">Uncharacterized protein</fullName>
    </submittedName>
</protein>
<proteinExistence type="predicted"/>
<keyword evidence="2" id="KW-1003">Cell membrane</keyword>
<organism evidence="7">
    <name type="scientific">hydrothermal vent metagenome</name>
    <dbReference type="NCBI Taxonomy" id="652676"/>
    <lineage>
        <taxon>unclassified sequences</taxon>
        <taxon>metagenomes</taxon>
        <taxon>ecological metagenomes</taxon>
    </lineage>
</organism>
<name>A0A1W1CMT7_9ZZZZ</name>
<keyword evidence="4" id="KW-1133">Transmembrane helix</keyword>
<feature type="region of interest" description="Disordered" evidence="6">
    <location>
        <begin position="1"/>
        <end position="27"/>
    </location>
</feature>
<dbReference type="GO" id="GO:0005886">
    <property type="term" value="C:plasma membrane"/>
    <property type="evidence" value="ECO:0007669"/>
    <property type="project" value="UniProtKB-SubCell"/>
</dbReference>
<keyword evidence="3" id="KW-0812">Transmembrane</keyword>
<evidence type="ECO:0000256" key="4">
    <source>
        <dbReference type="ARBA" id="ARBA00022989"/>
    </source>
</evidence>
<dbReference type="GO" id="GO:0036376">
    <property type="term" value="P:sodium ion export across plasma membrane"/>
    <property type="evidence" value="ECO:0007669"/>
    <property type="project" value="InterPro"/>
</dbReference>
<comment type="subcellular location">
    <subcellularLocation>
        <location evidence="1">Cell membrane</location>
    </subcellularLocation>
</comment>
<dbReference type="AlphaFoldDB" id="A0A1W1CMT7"/>
<accession>A0A1W1CMT7</accession>
<evidence type="ECO:0000256" key="1">
    <source>
        <dbReference type="ARBA" id="ARBA00004236"/>
    </source>
</evidence>
<dbReference type="Pfam" id="PF04277">
    <property type="entry name" value="OAD_gamma"/>
    <property type="match status" value="1"/>
</dbReference>
<dbReference type="InterPro" id="IPR005899">
    <property type="entry name" value="Na_pump_deCOase"/>
</dbReference>
<evidence type="ECO:0000313" key="7">
    <source>
        <dbReference type="EMBL" id="SFV66961.1"/>
    </source>
</evidence>
<evidence type="ECO:0000256" key="5">
    <source>
        <dbReference type="ARBA" id="ARBA00023136"/>
    </source>
</evidence>
<keyword evidence="5" id="KW-0472">Membrane</keyword>
<sequence>MSSVINKFFPEPQPSAGTSSTNTQDDKKKIVAAITAAIAYHRQG</sequence>